<dbReference type="EMBL" id="JAGDYM010000016">
    <property type="protein sequence ID" value="MBO1902995.1"/>
    <property type="molecule type" value="Genomic_DNA"/>
</dbReference>
<comment type="function">
    <text evidence="7">Specifically dimethylates two adjacent adenosines (A1518 and A1519) in the loop of a conserved hairpin near the 3'-end of 16S rRNA in the 30S particle. May play a critical role in biogenesis of 30S subunits.</text>
</comment>
<feature type="binding site" evidence="7 8">
    <location>
        <position position="145"/>
    </location>
    <ligand>
        <name>S-adenosyl-L-methionine</name>
        <dbReference type="ChEBI" id="CHEBI:59789"/>
    </ligand>
</feature>
<dbReference type="Gene3D" id="1.10.8.100">
    <property type="entry name" value="Ribosomal RNA adenine dimethylase-like, domain 2"/>
    <property type="match status" value="1"/>
</dbReference>
<evidence type="ECO:0000259" key="10">
    <source>
        <dbReference type="SMART" id="SM00650"/>
    </source>
</evidence>
<evidence type="ECO:0000256" key="1">
    <source>
        <dbReference type="ARBA" id="ARBA00022490"/>
    </source>
</evidence>
<dbReference type="HAMAP" id="MF_00607">
    <property type="entry name" value="16SrRNA_methyltr_A"/>
    <property type="match status" value="1"/>
</dbReference>
<sequence length="341" mass="35448">MTDSGTSAGAAEGHAEAGASGQDQAEPDASCSEDPAHEATLRPKLLGPAQVRELAERLGVSPTKKLGQNFVIDPNTVRKIVRLAGVERGDRVIEVGPGLGSLTLGLAEAGAEVTAVEIDRRLASELPSTVAAMQPDARVRVIRADALELTAEDLGTGHPTVLVANLPYNVSVPILMHLLELLPELDGGLVMVQAEVGHRIAAGPGGREYGAPSAKAAWYGRWRIAGTVSRRVFWPVPGVDSVLVSFERRATPLGDEGERTAVFALVNAAFAQRRKMLRQALQPVLGTTEETAAAIRAAGQDPALRAEQLGIEQYLAIARASGADTNGNTADADGSTAGAGG</sequence>
<evidence type="ECO:0000256" key="7">
    <source>
        <dbReference type="HAMAP-Rule" id="MF_00607"/>
    </source>
</evidence>
<keyword evidence="6 7" id="KW-0694">RNA-binding</keyword>
<name>A0A939SD16_9MICO</name>
<evidence type="ECO:0000256" key="9">
    <source>
        <dbReference type="SAM" id="MobiDB-lite"/>
    </source>
</evidence>
<dbReference type="GO" id="GO:0005829">
    <property type="term" value="C:cytosol"/>
    <property type="evidence" value="ECO:0007669"/>
    <property type="project" value="TreeGrafter"/>
</dbReference>
<dbReference type="PANTHER" id="PTHR11727">
    <property type="entry name" value="DIMETHYLADENOSINE TRANSFERASE"/>
    <property type="match status" value="1"/>
</dbReference>
<feature type="binding site" evidence="7 8">
    <location>
        <position position="96"/>
    </location>
    <ligand>
        <name>S-adenosyl-L-methionine</name>
        <dbReference type="ChEBI" id="CHEBI:59789"/>
    </ligand>
</feature>
<feature type="binding site" evidence="7 8">
    <location>
        <position position="117"/>
    </location>
    <ligand>
        <name>S-adenosyl-L-methionine</name>
        <dbReference type="ChEBI" id="CHEBI:59789"/>
    </ligand>
</feature>
<dbReference type="InterPro" id="IPR029063">
    <property type="entry name" value="SAM-dependent_MTases_sf"/>
</dbReference>
<keyword evidence="5 7" id="KW-0949">S-adenosyl-L-methionine</keyword>
<feature type="domain" description="Ribosomal RNA adenine methylase transferase N-terminal" evidence="10">
    <location>
        <begin position="76"/>
        <end position="250"/>
    </location>
</feature>
<dbReference type="AlphaFoldDB" id="A0A939SD16"/>
<feature type="binding site" evidence="7 8">
    <location>
        <position position="71"/>
    </location>
    <ligand>
        <name>S-adenosyl-L-methionine</name>
        <dbReference type="ChEBI" id="CHEBI:59789"/>
    </ligand>
</feature>
<proteinExistence type="inferred from homology"/>
<dbReference type="FunFam" id="3.40.50.150:FF:000023">
    <property type="entry name" value="Ribosomal RNA small subunit methyltransferase A"/>
    <property type="match status" value="1"/>
</dbReference>
<dbReference type="SUPFAM" id="SSF53335">
    <property type="entry name" value="S-adenosyl-L-methionine-dependent methyltransferases"/>
    <property type="match status" value="1"/>
</dbReference>
<dbReference type="NCBIfam" id="TIGR00755">
    <property type="entry name" value="ksgA"/>
    <property type="match status" value="1"/>
</dbReference>
<feature type="binding site" evidence="7 8">
    <location>
        <position position="165"/>
    </location>
    <ligand>
        <name>S-adenosyl-L-methionine</name>
        <dbReference type="ChEBI" id="CHEBI:59789"/>
    </ligand>
</feature>
<feature type="compositionally biased region" description="Low complexity" evidence="9">
    <location>
        <begin position="1"/>
        <end position="21"/>
    </location>
</feature>
<keyword evidence="4 7" id="KW-0808">Transferase</keyword>
<evidence type="ECO:0000256" key="5">
    <source>
        <dbReference type="ARBA" id="ARBA00022691"/>
    </source>
</evidence>
<dbReference type="PROSITE" id="PS01131">
    <property type="entry name" value="RRNA_A_DIMETH"/>
    <property type="match status" value="1"/>
</dbReference>
<evidence type="ECO:0000256" key="3">
    <source>
        <dbReference type="ARBA" id="ARBA00022603"/>
    </source>
</evidence>
<dbReference type="EC" id="2.1.1.182" evidence="7"/>
<dbReference type="CDD" id="cd02440">
    <property type="entry name" value="AdoMet_MTases"/>
    <property type="match status" value="1"/>
</dbReference>
<feature type="region of interest" description="Disordered" evidence="9">
    <location>
        <begin position="1"/>
        <end position="47"/>
    </location>
</feature>
<accession>A0A939SD16</accession>
<dbReference type="InterPro" id="IPR020596">
    <property type="entry name" value="rRNA_Ade_Mease_Trfase_CS"/>
</dbReference>
<evidence type="ECO:0000256" key="6">
    <source>
        <dbReference type="ARBA" id="ARBA00022884"/>
    </source>
</evidence>
<dbReference type="GO" id="GO:0003723">
    <property type="term" value="F:RNA binding"/>
    <property type="evidence" value="ECO:0007669"/>
    <property type="project" value="UniProtKB-UniRule"/>
</dbReference>
<keyword evidence="1 7" id="KW-0963">Cytoplasm</keyword>
<gene>
    <name evidence="7 11" type="primary">rsmA</name>
    <name evidence="7" type="synonym">ksgA</name>
    <name evidence="11" type="ORF">J4H92_13690</name>
</gene>
<dbReference type="InterPro" id="IPR011530">
    <property type="entry name" value="rRNA_adenine_dimethylase"/>
</dbReference>
<dbReference type="Proteomes" id="UP000664382">
    <property type="component" value="Unassembled WGS sequence"/>
</dbReference>
<keyword evidence="3 7" id="KW-0489">Methyltransferase</keyword>
<reference evidence="11" key="1">
    <citation type="submission" date="2021-03" db="EMBL/GenBank/DDBJ databases">
        <title>Leucobacter chromiisoli sp. nov., isolated from chromium-containing soil of chemical plant.</title>
        <authorList>
            <person name="Xu Z."/>
        </authorList>
    </citation>
    <scope>NUCLEOTIDE SEQUENCE</scope>
    <source>
        <strain evidence="11">S27</strain>
    </source>
</reference>
<dbReference type="PROSITE" id="PS51689">
    <property type="entry name" value="SAM_RNA_A_N6_MT"/>
    <property type="match status" value="1"/>
</dbReference>
<protein>
    <recommendedName>
        <fullName evidence="7">Ribosomal RNA small subunit methyltransferase A</fullName>
        <ecNumber evidence="7">2.1.1.182</ecNumber>
    </recommendedName>
    <alternativeName>
        <fullName evidence="7">16S rRNA (adenine(1518)-N(6)/adenine(1519)-N(6))-dimethyltransferase</fullName>
    </alternativeName>
    <alternativeName>
        <fullName evidence="7">16S rRNA dimethyladenosine transferase</fullName>
    </alternativeName>
    <alternativeName>
        <fullName evidence="7">16S rRNA dimethylase</fullName>
    </alternativeName>
    <alternativeName>
        <fullName evidence="7">S-adenosylmethionine-6-N', N'-adenosyl(rRNA) dimethyltransferase</fullName>
    </alternativeName>
</protein>
<dbReference type="InterPro" id="IPR023165">
    <property type="entry name" value="rRNA_Ade_diMease-like_C"/>
</dbReference>
<evidence type="ECO:0000313" key="12">
    <source>
        <dbReference type="Proteomes" id="UP000664382"/>
    </source>
</evidence>
<organism evidence="11 12">
    <name type="scientific">Leucobacter weissii</name>
    <dbReference type="NCBI Taxonomy" id="1983706"/>
    <lineage>
        <taxon>Bacteria</taxon>
        <taxon>Bacillati</taxon>
        <taxon>Actinomycetota</taxon>
        <taxon>Actinomycetes</taxon>
        <taxon>Micrococcales</taxon>
        <taxon>Microbacteriaceae</taxon>
        <taxon>Leucobacter</taxon>
    </lineage>
</organism>
<comment type="similarity">
    <text evidence="7">Belongs to the class I-like SAM-binding methyltransferase superfamily. rRNA adenine N(6)-methyltransferase family. RsmA subfamily.</text>
</comment>
<dbReference type="InterPro" id="IPR001737">
    <property type="entry name" value="KsgA/Erm"/>
</dbReference>
<comment type="subcellular location">
    <subcellularLocation>
        <location evidence="7">Cytoplasm</location>
    </subcellularLocation>
</comment>
<evidence type="ECO:0000313" key="11">
    <source>
        <dbReference type="EMBL" id="MBO1902995.1"/>
    </source>
</evidence>
<keyword evidence="12" id="KW-1185">Reference proteome</keyword>
<dbReference type="Gene3D" id="3.40.50.150">
    <property type="entry name" value="Vaccinia Virus protein VP39"/>
    <property type="match status" value="1"/>
</dbReference>
<feature type="binding site" evidence="7 8">
    <location>
        <position position="69"/>
    </location>
    <ligand>
        <name>S-adenosyl-L-methionine</name>
        <dbReference type="ChEBI" id="CHEBI:59789"/>
    </ligand>
</feature>
<keyword evidence="2 7" id="KW-0698">rRNA processing</keyword>
<comment type="caution">
    <text evidence="11">The sequence shown here is derived from an EMBL/GenBank/DDBJ whole genome shotgun (WGS) entry which is preliminary data.</text>
</comment>
<evidence type="ECO:0000256" key="2">
    <source>
        <dbReference type="ARBA" id="ARBA00022552"/>
    </source>
</evidence>
<evidence type="ECO:0000256" key="8">
    <source>
        <dbReference type="PROSITE-ProRule" id="PRU01026"/>
    </source>
</evidence>
<dbReference type="InterPro" id="IPR020598">
    <property type="entry name" value="rRNA_Ade_methylase_Trfase_N"/>
</dbReference>
<dbReference type="GO" id="GO:0052908">
    <property type="term" value="F:16S rRNA (adenine(1518)-N(6)/adenine(1519)-N(6))-dimethyltransferase activity"/>
    <property type="evidence" value="ECO:0007669"/>
    <property type="project" value="UniProtKB-EC"/>
</dbReference>
<dbReference type="Pfam" id="PF00398">
    <property type="entry name" value="RrnaAD"/>
    <property type="match status" value="1"/>
</dbReference>
<dbReference type="SMART" id="SM00650">
    <property type="entry name" value="rADc"/>
    <property type="match status" value="1"/>
</dbReference>
<comment type="catalytic activity">
    <reaction evidence="7">
        <text>adenosine(1518)/adenosine(1519) in 16S rRNA + 4 S-adenosyl-L-methionine = N(6)-dimethyladenosine(1518)/N(6)-dimethyladenosine(1519) in 16S rRNA + 4 S-adenosyl-L-homocysteine + 4 H(+)</text>
        <dbReference type="Rhea" id="RHEA:19609"/>
        <dbReference type="Rhea" id="RHEA-COMP:10232"/>
        <dbReference type="Rhea" id="RHEA-COMP:10233"/>
        <dbReference type="ChEBI" id="CHEBI:15378"/>
        <dbReference type="ChEBI" id="CHEBI:57856"/>
        <dbReference type="ChEBI" id="CHEBI:59789"/>
        <dbReference type="ChEBI" id="CHEBI:74411"/>
        <dbReference type="ChEBI" id="CHEBI:74493"/>
        <dbReference type="EC" id="2.1.1.182"/>
    </reaction>
</comment>
<dbReference type="PANTHER" id="PTHR11727:SF7">
    <property type="entry name" value="DIMETHYLADENOSINE TRANSFERASE-RELATED"/>
    <property type="match status" value="1"/>
</dbReference>
<evidence type="ECO:0000256" key="4">
    <source>
        <dbReference type="ARBA" id="ARBA00022679"/>
    </source>
</evidence>